<gene>
    <name evidence="1" type="ORF">ACFSKK_10625</name>
</gene>
<organism evidence="1 2">
    <name type="scientific">Metabacillus endolithicus</name>
    <dbReference type="NCBI Taxonomy" id="1535204"/>
    <lineage>
        <taxon>Bacteria</taxon>
        <taxon>Bacillati</taxon>
        <taxon>Bacillota</taxon>
        <taxon>Bacilli</taxon>
        <taxon>Bacillales</taxon>
        <taxon>Bacillaceae</taxon>
        <taxon>Metabacillus</taxon>
    </lineage>
</organism>
<comment type="caution">
    <text evidence="1">The sequence shown here is derived from an EMBL/GenBank/DDBJ whole genome shotgun (WGS) entry which is preliminary data.</text>
</comment>
<dbReference type="RefSeq" id="WP_247344207.1">
    <property type="nucleotide sequence ID" value="NZ_CP095550.1"/>
</dbReference>
<evidence type="ECO:0008006" key="3">
    <source>
        <dbReference type="Google" id="ProtNLM"/>
    </source>
</evidence>
<proteinExistence type="predicted"/>
<evidence type="ECO:0000313" key="2">
    <source>
        <dbReference type="Proteomes" id="UP001597318"/>
    </source>
</evidence>
<dbReference type="Proteomes" id="UP001597318">
    <property type="component" value="Unassembled WGS sequence"/>
</dbReference>
<protein>
    <recommendedName>
        <fullName evidence="3">Viral late gene transcription factor 3 zinc ribbon domain-containing protein</fullName>
    </recommendedName>
</protein>
<keyword evidence="2" id="KW-1185">Reference proteome</keyword>
<sequence>MKVTERDGVVLIKDIKLEGFIDKDQICSKCGSHIIYYDDFDTYFCAFCNDWKEEKCDDPTCLFCPVRPEKPLPL</sequence>
<dbReference type="EMBL" id="JBHUIK010000002">
    <property type="protein sequence ID" value="MFD2214136.1"/>
    <property type="molecule type" value="Genomic_DNA"/>
</dbReference>
<name>A0ABW5BZ58_9BACI</name>
<accession>A0ABW5BZ58</accession>
<reference evidence="2" key="1">
    <citation type="journal article" date="2019" name="Int. J. Syst. Evol. Microbiol.">
        <title>The Global Catalogue of Microorganisms (GCM) 10K type strain sequencing project: providing services to taxonomists for standard genome sequencing and annotation.</title>
        <authorList>
            <consortium name="The Broad Institute Genomics Platform"/>
            <consortium name="The Broad Institute Genome Sequencing Center for Infectious Disease"/>
            <person name="Wu L."/>
            <person name="Ma J."/>
        </authorList>
    </citation>
    <scope>NUCLEOTIDE SEQUENCE [LARGE SCALE GENOMIC DNA]</scope>
    <source>
        <strain evidence="2">CGMCC 1.15474</strain>
    </source>
</reference>
<evidence type="ECO:0000313" key="1">
    <source>
        <dbReference type="EMBL" id="MFD2214136.1"/>
    </source>
</evidence>